<comment type="caution">
    <text evidence="1">The sequence shown here is derived from an EMBL/GenBank/DDBJ whole genome shotgun (WGS) entry which is preliminary data.</text>
</comment>
<dbReference type="Proteomes" id="UP000821865">
    <property type="component" value="Chromosome 1"/>
</dbReference>
<name>A0ACB8DWE1_DERSI</name>
<keyword evidence="2" id="KW-1185">Reference proteome</keyword>
<proteinExistence type="predicted"/>
<sequence>MNVQRAVQVFSPPVTAAMKLLQEQAGHTCDASFSGVGPTVQFMDTVQRWFVLMDVSNCTQTYIRRMQTASSLNLQVMNG</sequence>
<protein>
    <submittedName>
        <fullName evidence="1">Uncharacterized protein</fullName>
    </submittedName>
</protein>
<evidence type="ECO:0000313" key="2">
    <source>
        <dbReference type="Proteomes" id="UP000821865"/>
    </source>
</evidence>
<gene>
    <name evidence="1" type="ORF">HPB49_006330</name>
</gene>
<reference evidence="1" key="1">
    <citation type="submission" date="2020-05" db="EMBL/GenBank/DDBJ databases">
        <title>Large-scale comparative analyses of tick genomes elucidate their genetic diversity and vector capacities.</title>
        <authorList>
            <person name="Jia N."/>
            <person name="Wang J."/>
            <person name="Shi W."/>
            <person name="Du L."/>
            <person name="Sun Y."/>
            <person name="Zhan W."/>
            <person name="Jiang J."/>
            <person name="Wang Q."/>
            <person name="Zhang B."/>
            <person name="Ji P."/>
            <person name="Sakyi L.B."/>
            <person name="Cui X."/>
            <person name="Yuan T."/>
            <person name="Jiang B."/>
            <person name="Yang W."/>
            <person name="Lam T.T.-Y."/>
            <person name="Chang Q."/>
            <person name="Ding S."/>
            <person name="Wang X."/>
            <person name="Zhu J."/>
            <person name="Ruan X."/>
            <person name="Zhao L."/>
            <person name="Wei J."/>
            <person name="Que T."/>
            <person name="Du C."/>
            <person name="Cheng J."/>
            <person name="Dai P."/>
            <person name="Han X."/>
            <person name="Huang E."/>
            <person name="Gao Y."/>
            <person name="Liu J."/>
            <person name="Shao H."/>
            <person name="Ye R."/>
            <person name="Li L."/>
            <person name="Wei W."/>
            <person name="Wang X."/>
            <person name="Wang C."/>
            <person name="Yang T."/>
            <person name="Huo Q."/>
            <person name="Li W."/>
            <person name="Guo W."/>
            <person name="Chen H."/>
            <person name="Zhou L."/>
            <person name="Ni X."/>
            <person name="Tian J."/>
            <person name="Zhou Y."/>
            <person name="Sheng Y."/>
            <person name="Liu T."/>
            <person name="Pan Y."/>
            <person name="Xia L."/>
            <person name="Li J."/>
            <person name="Zhao F."/>
            <person name="Cao W."/>
        </authorList>
    </citation>
    <scope>NUCLEOTIDE SEQUENCE</scope>
    <source>
        <strain evidence="1">Dsil-2018</strain>
    </source>
</reference>
<accession>A0ACB8DWE1</accession>
<evidence type="ECO:0000313" key="1">
    <source>
        <dbReference type="EMBL" id="KAH7978666.1"/>
    </source>
</evidence>
<organism evidence="1 2">
    <name type="scientific">Dermacentor silvarum</name>
    <name type="common">Tick</name>
    <dbReference type="NCBI Taxonomy" id="543639"/>
    <lineage>
        <taxon>Eukaryota</taxon>
        <taxon>Metazoa</taxon>
        <taxon>Ecdysozoa</taxon>
        <taxon>Arthropoda</taxon>
        <taxon>Chelicerata</taxon>
        <taxon>Arachnida</taxon>
        <taxon>Acari</taxon>
        <taxon>Parasitiformes</taxon>
        <taxon>Ixodida</taxon>
        <taxon>Ixodoidea</taxon>
        <taxon>Ixodidae</taxon>
        <taxon>Rhipicephalinae</taxon>
        <taxon>Dermacentor</taxon>
    </lineage>
</organism>
<dbReference type="EMBL" id="CM023470">
    <property type="protein sequence ID" value="KAH7978666.1"/>
    <property type="molecule type" value="Genomic_DNA"/>
</dbReference>